<name>A0A0W0F3X3_MONRR</name>
<comment type="subcellular location">
    <subcellularLocation>
        <location evidence="1">Nucleus</location>
    </subcellularLocation>
</comment>
<dbReference type="EMBL" id="LATX01002353">
    <property type="protein sequence ID" value="KTB31004.1"/>
    <property type="molecule type" value="Genomic_DNA"/>
</dbReference>
<dbReference type="CDD" id="cd21133">
    <property type="entry name" value="EVE"/>
    <property type="match status" value="1"/>
</dbReference>
<comment type="caution">
    <text evidence="5">The sequence shown here is derived from an EMBL/GenBank/DDBJ whole genome shotgun (WGS) entry which is preliminary data.</text>
</comment>
<protein>
    <recommendedName>
        <fullName evidence="4">EVE domain-containing protein</fullName>
    </recommendedName>
</protein>
<feature type="compositionally biased region" description="Low complexity" evidence="3">
    <location>
        <begin position="231"/>
        <end position="245"/>
    </location>
</feature>
<evidence type="ECO:0000256" key="3">
    <source>
        <dbReference type="SAM" id="MobiDB-lite"/>
    </source>
</evidence>
<dbReference type="PANTHER" id="PTHR14087">
    <property type="entry name" value="THYMOCYTE NUCLEAR PROTEIN 1"/>
    <property type="match status" value="1"/>
</dbReference>
<feature type="compositionally biased region" description="Acidic residues" evidence="3">
    <location>
        <begin position="252"/>
        <end position="278"/>
    </location>
</feature>
<dbReference type="InterPro" id="IPR015947">
    <property type="entry name" value="PUA-like_sf"/>
</dbReference>
<evidence type="ECO:0000313" key="5">
    <source>
        <dbReference type="EMBL" id="KTB31004.1"/>
    </source>
</evidence>
<dbReference type="Pfam" id="PF01878">
    <property type="entry name" value="EVE"/>
    <property type="match status" value="1"/>
</dbReference>
<keyword evidence="2" id="KW-0539">Nucleus</keyword>
<gene>
    <name evidence="5" type="ORF">WG66_16367</name>
</gene>
<dbReference type="InterPro" id="IPR002740">
    <property type="entry name" value="EVE_domain"/>
</dbReference>
<dbReference type="SUPFAM" id="SSF88697">
    <property type="entry name" value="PUA domain-like"/>
    <property type="match status" value="1"/>
</dbReference>
<evidence type="ECO:0000256" key="2">
    <source>
        <dbReference type="ARBA" id="ARBA00023242"/>
    </source>
</evidence>
<reference evidence="5 6" key="1">
    <citation type="submission" date="2015-12" db="EMBL/GenBank/DDBJ databases">
        <title>Draft genome sequence of Moniliophthora roreri, the causal agent of frosty pod rot of cacao.</title>
        <authorList>
            <person name="Aime M.C."/>
            <person name="Diaz-Valderrama J.R."/>
            <person name="Kijpornyongpan T."/>
            <person name="Phillips-Mora W."/>
        </authorList>
    </citation>
    <scope>NUCLEOTIDE SEQUENCE [LARGE SCALE GENOMIC DNA]</scope>
    <source>
        <strain evidence="5 6">MCA 2952</strain>
    </source>
</reference>
<evidence type="ECO:0000256" key="1">
    <source>
        <dbReference type="ARBA" id="ARBA00004123"/>
    </source>
</evidence>
<evidence type="ECO:0000259" key="4">
    <source>
        <dbReference type="Pfam" id="PF01878"/>
    </source>
</evidence>
<feature type="region of interest" description="Disordered" evidence="3">
    <location>
        <begin position="207"/>
        <end position="323"/>
    </location>
</feature>
<dbReference type="Gene3D" id="3.10.590.10">
    <property type="entry name" value="ph1033 like domains"/>
    <property type="match status" value="1"/>
</dbReference>
<proteinExistence type="predicted"/>
<dbReference type="Proteomes" id="UP000054988">
    <property type="component" value="Unassembled WGS sequence"/>
</dbReference>
<organism evidence="5 6">
    <name type="scientific">Moniliophthora roreri</name>
    <name type="common">Frosty pod rot fungus</name>
    <name type="synonym">Monilia roreri</name>
    <dbReference type="NCBI Taxonomy" id="221103"/>
    <lineage>
        <taxon>Eukaryota</taxon>
        <taxon>Fungi</taxon>
        <taxon>Dikarya</taxon>
        <taxon>Basidiomycota</taxon>
        <taxon>Agaricomycotina</taxon>
        <taxon>Agaricomycetes</taxon>
        <taxon>Agaricomycetidae</taxon>
        <taxon>Agaricales</taxon>
        <taxon>Marasmiineae</taxon>
        <taxon>Marasmiaceae</taxon>
        <taxon>Moniliophthora</taxon>
    </lineage>
</organism>
<accession>A0A0W0F3X3</accession>
<dbReference type="InterPro" id="IPR047197">
    <property type="entry name" value="THYN1-like_EVE"/>
</dbReference>
<dbReference type="GO" id="GO:0005634">
    <property type="term" value="C:nucleus"/>
    <property type="evidence" value="ECO:0007669"/>
    <property type="project" value="UniProtKB-SubCell"/>
</dbReference>
<dbReference type="AlphaFoldDB" id="A0A0W0F3X3"/>
<dbReference type="eggNOG" id="KOG3383">
    <property type="taxonomic scope" value="Eukaryota"/>
</dbReference>
<feature type="compositionally biased region" description="Basic residues" evidence="3">
    <location>
        <begin position="283"/>
        <end position="300"/>
    </location>
</feature>
<evidence type="ECO:0000313" key="6">
    <source>
        <dbReference type="Proteomes" id="UP000054988"/>
    </source>
</evidence>
<feature type="domain" description="EVE" evidence="4">
    <location>
        <begin position="3"/>
        <end position="98"/>
    </location>
</feature>
<dbReference type="InterPro" id="IPR052181">
    <property type="entry name" value="5hmC_binding"/>
</dbReference>
<sequence length="323" mass="35881">MSRFWLLKAEPDSRIVNGKDVKFSVDDFEAVKTSPWEGVRNYEARNLMKEMKTGDKALFYHSNCKNPGIAGFAEVSKEAYPDYTAWDKSHPYFDAVRLSSVFVVVKIDWRNDQKSSQSSPKWFMVDLTFSSRAAHFIPLSLLRLVASYSSGSDLPESLAYIGEDGARAIKNMDLVTRGRLSVQRVDQKAFDTIVTMAGKGGWDELALESKKTPSTSRTKAAANGKPKTAPAKRSPTTRKAAAATPKKARVVEEDEEDEDAYVSEPSSEDEYSASDDGSDYGKSKGKSKANKAKGKKRKLRGAKDDDDDDGEYTGRSPRRRKKA</sequence>
<dbReference type="PANTHER" id="PTHR14087:SF7">
    <property type="entry name" value="THYMOCYTE NUCLEAR PROTEIN 1"/>
    <property type="match status" value="1"/>
</dbReference>